<proteinExistence type="predicted"/>
<organism evidence="1 2">
    <name type="scientific">Nocardia fluminea</name>
    <dbReference type="NCBI Taxonomy" id="134984"/>
    <lineage>
        <taxon>Bacteria</taxon>
        <taxon>Bacillati</taxon>
        <taxon>Actinomycetota</taxon>
        <taxon>Actinomycetes</taxon>
        <taxon>Mycobacteriales</taxon>
        <taxon>Nocardiaceae</taxon>
        <taxon>Nocardia</taxon>
    </lineage>
</organism>
<reference evidence="1 2" key="1">
    <citation type="submission" date="2017-12" db="EMBL/GenBank/DDBJ databases">
        <title>Sequencing the genomes of 1000 Actinobacteria strains.</title>
        <authorList>
            <person name="Klenk H.-P."/>
        </authorList>
    </citation>
    <scope>NUCLEOTIDE SEQUENCE [LARGE SCALE GENOMIC DNA]</scope>
    <source>
        <strain evidence="1 2">DSM 44489</strain>
    </source>
</reference>
<name>A0A2N3V896_9NOCA</name>
<evidence type="ECO:0000313" key="2">
    <source>
        <dbReference type="Proteomes" id="UP000233766"/>
    </source>
</evidence>
<dbReference type="EMBL" id="PJMW01000002">
    <property type="protein sequence ID" value="PKV77840.1"/>
    <property type="molecule type" value="Genomic_DNA"/>
</dbReference>
<protein>
    <submittedName>
        <fullName evidence="1">Uncharacterized protein</fullName>
    </submittedName>
</protein>
<keyword evidence="2" id="KW-1185">Reference proteome</keyword>
<gene>
    <name evidence="1" type="ORF">ATK86_2193</name>
</gene>
<evidence type="ECO:0000313" key="1">
    <source>
        <dbReference type="EMBL" id="PKV77840.1"/>
    </source>
</evidence>
<dbReference type="InterPro" id="IPR036170">
    <property type="entry name" value="YezG-like_sf"/>
</dbReference>
<comment type="caution">
    <text evidence="1">The sequence shown here is derived from an EMBL/GenBank/DDBJ whole genome shotgun (WGS) entry which is preliminary data.</text>
</comment>
<accession>A0A2N3V896</accession>
<dbReference type="RefSeq" id="WP_101464409.1">
    <property type="nucleotide sequence ID" value="NZ_PJMW01000002.1"/>
</dbReference>
<dbReference type="Proteomes" id="UP000233766">
    <property type="component" value="Unassembled WGS sequence"/>
</dbReference>
<dbReference type="SUPFAM" id="SSF160424">
    <property type="entry name" value="BH3703-like"/>
    <property type="match status" value="1"/>
</dbReference>
<dbReference type="AlphaFoldDB" id="A0A2N3V896"/>
<sequence>MADELAGDPDVGFTLTTVVAADDGITERAAALSHRIAKTLAALGPPGWTKVEASFAMTAAAEVSMVVFHDEQERFARVFPSPELLDLLREHRHLSASMGDGPWWRYLLTLSNAGRMNVEFDYGDDPFPDDQLFPPTVYRTDIEIYPRDRLPIWLAAYVGHGNRQIRSPLAAAEQARADAAAGRTAIGSAPDVEFPPLDLLARRWALIAAAFVAVGSKWGPRVTPAFHVFEGSKHSGSTLCLLPGDRAVLSGGVWDAPELDAVYNKDLPMPDFYLGAPDWVAEPVINRRAENGLLTFCYWWEGGRWYRGASAGADALSPAVPGMWDTRTVVDVLTGLLGAKASQAQKEAVPGLVEAAERAAVARAAFTRVFPEGVYNVDSAWFQLNLAGSAGTHTVGLAT</sequence>
<dbReference type="OrthoDB" id="4505613at2"/>